<accession>A0A1I0YNH7</accession>
<protein>
    <recommendedName>
        <fullName evidence="1">YhfM-like domain-containing protein</fullName>
    </recommendedName>
</protein>
<dbReference type="EMBL" id="FOKI01000014">
    <property type="protein sequence ID" value="SFB14771.1"/>
    <property type="molecule type" value="Genomic_DNA"/>
</dbReference>
<dbReference type="STRING" id="84698.SAMN04488528_101436"/>
<evidence type="ECO:0000313" key="3">
    <source>
        <dbReference type="Proteomes" id="UP000198619"/>
    </source>
</evidence>
<reference evidence="2 3" key="1">
    <citation type="submission" date="2016-10" db="EMBL/GenBank/DDBJ databases">
        <authorList>
            <person name="de Groot N.N."/>
        </authorList>
    </citation>
    <scope>NUCLEOTIDE SEQUENCE [LARGE SCALE GENOMIC DNA]</scope>
    <source>
        <strain evidence="2 3">DSM 12271</strain>
    </source>
</reference>
<organism evidence="2 3">
    <name type="scientific">Clostridium frigidicarnis</name>
    <dbReference type="NCBI Taxonomy" id="84698"/>
    <lineage>
        <taxon>Bacteria</taxon>
        <taxon>Bacillati</taxon>
        <taxon>Bacillota</taxon>
        <taxon>Clostridia</taxon>
        <taxon>Eubacteriales</taxon>
        <taxon>Clostridiaceae</taxon>
        <taxon>Clostridium</taxon>
    </lineage>
</organism>
<dbReference type="AlphaFoldDB" id="A0A1I0YNH7"/>
<feature type="domain" description="YhfM-like" evidence="1">
    <location>
        <begin position="46"/>
        <end position="146"/>
    </location>
</feature>
<dbReference type="OrthoDB" id="1931871at2"/>
<dbReference type="Pfam" id="PF26353">
    <property type="entry name" value="YhfM"/>
    <property type="match status" value="1"/>
</dbReference>
<keyword evidence="3" id="KW-1185">Reference proteome</keyword>
<sequence length="277" mass="32518">MKKINKKYLYIFLVVLMFIPLSGCSKIDNLKVKMGLKNNDFDYMTENKVDKIVIQSNRDPRFRFVVTDKGTIQDLNKILSEAKVANEKTSLEPDYIFEIHQNDETVIKFNYVVGLQEKKQGNFYNDDKAYVVSKRIDNDIIRNLSTLTKPRKFEELYYDTILKFIDKYGESFDTNKKIGVNISDDVEVLKYVLSTDLEYFKDRLNDKLPNAEVVNKNKNDFDILVNVKTYGYKTTIYKSIITLQDKSNNTENKYYVLCNYEDNSWSIDVSKEKPEGF</sequence>
<gene>
    <name evidence="2" type="ORF">SAMN04488528_101436</name>
</gene>
<dbReference type="RefSeq" id="WP_090041158.1">
    <property type="nucleotide sequence ID" value="NZ_FOKI01000014.1"/>
</dbReference>
<dbReference type="InterPro" id="IPR058780">
    <property type="entry name" value="YhfM-like_dom"/>
</dbReference>
<dbReference type="Proteomes" id="UP000198619">
    <property type="component" value="Unassembled WGS sequence"/>
</dbReference>
<name>A0A1I0YNH7_9CLOT</name>
<evidence type="ECO:0000313" key="2">
    <source>
        <dbReference type="EMBL" id="SFB14771.1"/>
    </source>
</evidence>
<proteinExistence type="predicted"/>
<evidence type="ECO:0000259" key="1">
    <source>
        <dbReference type="Pfam" id="PF26353"/>
    </source>
</evidence>